<dbReference type="InterPro" id="IPR052556">
    <property type="entry name" value="PolySynth_Transporter"/>
</dbReference>
<feature type="transmembrane region" description="Helical" evidence="5">
    <location>
        <begin position="335"/>
        <end position="355"/>
    </location>
</feature>
<evidence type="ECO:0000313" key="7">
    <source>
        <dbReference type="Proteomes" id="UP000037193"/>
    </source>
</evidence>
<dbReference type="PANTHER" id="PTHR43424:SF1">
    <property type="entry name" value="LOCUS PUTATIVE PROTEIN 1-RELATED"/>
    <property type="match status" value="1"/>
</dbReference>
<feature type="transmembrane region" description="Helical" evidence="5">
    <location>
        <begin position="367"/>
        <end position="383"/>
    </location>
</feature>
<dbReference type="CDD" id="cd13128">
    <property type="entry name" value="MATE_Wzx_like"/>
    <property type="match status" value="1"/>
</dbReference>
<evidence type="ECO:0000256" key="5">
    <source>
        <dbReference type="SAM" id="Phobius"/>
    </source>
</evidence>
<feature type="transmembrane region" description="Helical" evidence="5">
    <location>
        <begin position="20"/>
        <end position="41"/>
    </location>
</feature>
<feature type="transmembrane region" description="Helical" evidence="5">
    <location>
        <begin position="453"/>
        <end position="479"/>
    </location>
</feature>
<proteinExistence type="predicted"/>
<feature type="transmembrane region" description="Helical" evidence="5">
    <location>
        <begin position="96"/>
        <end position="121"/>
    </location>
</feature>
<feature type="transmembrane region" description="Helical" evidence="5">
    <location>
        <begin position="153"/>
        <end position="174"/>
    </location>
</feature>
<sequence>MCIMANHRKKPKIHSVKFNVLMNMLLTTSQMLFPLITLPYVSRILSTFGTGAVAYVQSVVLYFSMVALLGIQNYGIKVCAMVRDDIVELSKVVKELLVILLVSTSIVFAVYLLSIFLIPTFSQQRTLFLIFSVGFWLSSFGVEWFYQAIEQYGYITVRNIVFKFIGLILMFLFVHQSSDYIVYGITVLVAGYGMNILNLLRLRKLVDFSIRQRLEYKEHLKAMFWYSIASISSGMYTQTDIVALGFLGNINMVGLYQLVAKIKNVLIKAVNSVGNVMLPRISYYKANGDKQAIINLMAKNVNFIGVVSGALIGGTVLCSDSVVQLMGGKDFSGSVVPLMLAVPAILFSSLNIALGNELIADSREREWAILNVIGFTCSVVYAITFIYFFGVAGAAISNSLTELTVLVLRCSRGKGFIRQILPQTDYHKIGIVSVVSVFIALLLKSQLAFTPGFISLIVNGCCFMGIYCIGLVLAHELFVAEMIHSIIKR</sequence>
<evidence type="ECO:0000256" key="4">
    <source>
        <dbReference type="ARBA" id="ARBA00023136"/>
    </source>
</evidence>
<evidence type="ECO:0000256" key="1">
    <source>
        <dbReference type="ARBA" id="ARBA00004141"/>
    </source>
</evidence>
<keyword evidence="2 5" id="KW-0812">Transmembrane</keyword>
<comment type="subcellular location">
    <subcellularLocation>
        <location evidence="1">Membrane</location>
        <topology evidence="1">Multi-pass membrane protein</topology>
    </subcellularLocation>
</comment>
<feature type="transmembrane region" description="Helical" evidence="5">
    <location>
        <begin position="53"/>
        <end position="75"/>
    </location>
</feature>
<evidence type="ECO:0000313" key="6">
    <source>
        <dbReference type="EMBL" id="KOA42082.1"/>
    </source>
</evidence>
<dbReference type="Proteomes" id="UP000037193">
    <property type="component" value="Unassembled WGS sequence"/>
</dbReference>
<dbReference type="PATRIC" id="fig|1365965.3.peg.770"/>
<feature type="transmembrane region" description="Helical" evidence="5">
    <location>
        <begin position="180"/>
        <end position="200"/>
    </location>
</feature>
<gene>
    <name evidence="6" type="ORF">BBM1128_03785</name>
</gene>
<comment type="caution">
    <text evidence="6">The sequence shown here is derived from an EMBL/GenBank/DDBJ whole genome shotgun (WGS) entry which is preliminary data.</text>
</comment>
<accession>A0A0L7B3J6</accession>
<name>A0A0L7B3J6_BIFBR</name>
<feature type="transmembrane region" description="Helical" evidence="5">
    <location>
        <begin position="301"/>
        <end position="323"/>
    </location>
</feature>
<protein>
    <submittedName>
        <fullName evidence="6">Polysaccharide biosynthesis protein</fullName>
    </submittedName>
</protein>
<keyword evidence="4 5" id="KW-0472">Membrane</keyword>
<dbReference type="GO" id="GO:0016020">
    <property type="term" value="C:membrane"/>
    <property type="evidence" value="ECO:0007669"/>
    <property type="project" value="UniProtKB-SubCell"/>
</dbReference>
<dbReference type="AlphaFoldDB" id="A0A0L7B3J6"/>
<reference evidence="6 7" key="1">
    <citation type="journal article" date="2015" name="Int J Genomics">
        <title>Comparative Genomics Revealed Genetic Diversity and Species/Strain-Level Differences in Carbohydrate Metabolism of Three Probiotic Bifidobacterial Species.</title>
        <authorList>
            <person name="Odamaki T."/>
            <person name="Horigome A."/>
            <person name="Sugahara H."/>
            <person name="Hashikura N."/>
            <person name="Minami J."/>
            <person name="Xiao J.Z."/>
            <person name="Abe F."/>
        </authorList>
    </citation>
    <scope>NUCLEOTIDE SEQUENCE [LARGE SCALE GENOMIC DNA]</scope>
    <source>
        <strain evidence="6 7">MCC 1128</strain>
    </source>
</reference>
<dbReference type="Pfam" id="PF01943">
    <property type="entry name" value="Polysacc_synt"/>
    <property type="match status" value="1"/>
</dbReference>
<dbReference type="PANTHER" id="PTHR43424">
    <property type="entry name" value="LOCUS PUTATIVE PROTEIN 1-RELATED"/>
    <property type="match status" value="1"/>
</dbReference>
<organism evidence="6 7">
    <name type="scientific">Bifidobacterium breve MCC 1128</name>
    <dbReference type="NCBI Taxonomy" id="1365965"/>
    <lineage>
        <taxon>Bacteria</taxon>
        <taxon>Bacillati</taxon>
        <taxon>Actinomycetota</taxon>
        <taxon>Actinomycetes</taxon>
        <taxon>Bifidobacteriales</taxon>
        <taxon>Bifidobacteriaceae</taxon>
        <taxon>Bifidobacterium</taxon>
    </lineage>
</organism>
<feature type="transmembrane region" description="Helical" evidence="5">
    <location>
        <begin position="127"/>
        <end position="146"/>
    </location>
</feature>
<evidence type="ECO:0000256" key="3">
    <source>
        <dbReference type="ARBA" id="ARBA00022989"/>
    </source>
</evidence>
<dbReference type="EMBL" id="AVQD01000006">
    <property type="protein sequence ID" value="KOA42082.1"/>
    <property type="molecule type" value="Genomic_DNA"/>
</dbReference>
<keyword evidence="3 5" id="KW-1133">Transmembrane helix</keyword>
<evidence type="ECO:0000256" key="2">
    <source>
        <dbReference type="ARBA" id="ARBA00022692"/>
    </source>
</evidence>
<dbReference type="InterPro" id="IPR002797">
    <property type="entry name" value="Polysacc_synth"/>
</dbReference>